<evidence type="ECO:0000256" key="2">
    <source>
        <dbReference type="ARBA" id="ARBA00022695"/>
    </source>
</evidence>
<evidence type="ECO:0000256" key="3">
    <source>
        <dbReference type="HAMAP-Rule" id="MF_00108"/>
    </source>
</evidence>
<dbReference type="GO" id="GO:0019288">
    <property type="term" value="P:isopentenyl diphosphate biosynthetic process, methylerythritol 4-phosphate pathway"/>
    <property type="evidence" value="ECO:0007669"/>
    <property type="project" value="UniProtKB-UniRule"/>
</dbReference>
<comment type="similarity">
    <text evidence="3">Belongs to the IspD/TarI cytidylyltransferase family. IspD subfamily.</text>
</comment>
<dbReference type="RefSeq" id="WP_108603636.1">
    <property type="nucleotide sequence ID" value="NZ_CP026604.1"/>
</dbReference>
<dbReference type="PANTHER" id="PTHR32125:SF4">
    <property type="entry name" value="2-C-METHYL-D-ERYTHRITOL 4-PHOSPHATE CYTIDYLYLTRANSFERASE, CHLOROPLASTIC"/>
    <property type="match status" value="1"/>
</dbReference>
<dbReference type="UniPathway" id="UPA00056">
    <property type="reaction ID" value="UER00093"/>
</dbReference>
<comment type="pathway">
    <text evidence="3">Isoprenoid biosynthesis; isopentenyl diphosphate biosynthesis via DXP pathway; isopentenyl diphosphate from 1-deoxy-D-xylulose 5-phosphate: step 2/6.</text>
</comment>
<dbReference type="HAMAP" id="MF_00108">
    <property type="entry name" value="IspD"/>
    <property type="match status" value="1"/>
</dbReference>
<dbReference type="OrthoDB" id="9806837at2"/>
<keyword evidence="3" id="KW-0414">Isoprene biosynthesis</keyword>
<comment type="function">
    <text evidence="3">Catalyzes the formation of 4-diphosphocytidyl-2-C-methyl-D-erythritol from CTP and 2-C-methyl-D-erythritol 4-phosphate (MEP).</text>
</comment>
<dbReference type="KEGG" id="cate:C2869_14570"/>
<feature type="site" description="Transition state stabilizer" evidence="3">
    <location>
        <position position="20"/>
    </location>
</feature>
<evidence type="ECO:0000256" key="1">
    <source>
        <dbReference type="ARBA" id="ARBA00022679"/>
    </source>
</evidence>
<keyword evidence="2 3" id="KW-0548">Nucleotidyltransferase</keyword>
<protein>
    <recommendedName>
        <fullName evidence="3">2-C-methyl-D-erythritol 4-phosphate cytidylyltransferase</fullName>
        <ecNumber evidence="3">2.7.7.60</ecNumber>
    </recommendedName>
    <alternativeName>
        <fullName evidence="3">4-diphosphocytidyl-2C-methyl-D-erythritol synthase</fullName>
    </alternativeName>
    <alternativeName>
        <fullName evidence="3">MEP cytidylyltransferase</fullName>
        <shortName evidence="3">MCT</shortName>
    </alternativeName>
</protein>
<accession>A0A2S0VU23</accession>
<dbReference type="Proteomes" id="UP000244441">
    <property type="component" value="Chromosome"/>
</dbReference>
<name>A0A2S0VU23_9ALTE</name>
<evidence type="ECO:0000313" key="5">
    <source>
        <dbReference type="Proteomes" id="UP000244441"/>
    </source>
</evidence>
<feature type="site" description="Transition state stabilizer" evidence="3">
    <location>
        <position position="27"/>
    </location>
</feature>
<dbReference type="InterPro" id="IPR034683">
    <property type="entry name" value="IspD/TarI"/>
</dbReference>
<proteinExistence type="inferred from homology"/>
<dbReference type="InterPro" id="IPR050088">
    <property type="entry name" value="IspD/TarI_cytidylyltransf_bact"/>
</dbReference>
<dbReference type="CDD" id="cd02516">
    <property type="entry name" value="CDP-ME_synthetase"/>
    <property type="match status" value="1"/>
</dbReference>
<keyword evidence="1 3" id="KW-0808">Transferase</keyword>
<reference evidence="4 5" key="1">
    <citation type="submission" date="2018-01" db="EMBL/GenBank/DDBJ databases">
        <title>Genome sequence of a Cantenovulum-like bacteria.</title>
        <authorList>
            <person name="Tan W.R."/>
            <person name="Lau N.-S."/>
            <person name="Go F."/>
            <person name="Amirul A.-A.A."/>
        </authorList>
    </citation>
    <scope>NUCLEOTIDE SEQUENCE [LARGE SCALE GENOMIC DNA]</scope>
    <source>
        <strain evidence="4 5">CCB-QB4</strain>
    </source>
</reference>
<evidence type="ECO:0000313" key="4">
    <source>
        <dbReference type="EMBL" id="AWB67590.1"/>
    </source>
</evidence>
<dbReference type="Gene3D" id="3.90.550.10">
    <property type="entry name" value="Spore Coat Polysaccharide Biosynthesis Protein SpsA, Chain A"/>
    <property type="match status" value="1"/>
</dbReference>
<organism evidence="4 5">
    <name type="scientific">Saccharobesus litoralis</name>
    <dbReference type="NCBI Taxonomy" id="2172099"/>
    <lineage>
        <taxon>Bacteria</taxon>
        <taxon>Pseudomonadati</taxon>
        <taxon>Pseudomonadota</taxon>
        <taxon>Gammaproteobacteria</taxon>
        <taxon>Alteromonadales</taxon>
        <taxon>Alteromonadaceae</taxon>
        <taxon>Saccharobesus</taxon>
    </lineage>
</organism>
<dbReference type="NCBIfam" id="TIGR00453">
    <property type="entry name" value="ispD"/>
    <property type="match status" value="1"/>
</dbReference>
<feature type="site" description="Positions MEP for the nucleophilic attack" evidence="3">
    <location>
        <position position="216"/>
    </location>
</feature>
<dbReference type="SUPFAM" id="SSF53448">
    <property type="entry name" value="Nucleotide-diphospho-sugar transferases"/>
    <property type="match status" value="1"/>
</dbReference>
<dbReference type="AlphaFoldDB" id="A0A2S0VU23"/>
<comment type="catalytic activity">
    <reaction evidence="3">
        <text>2-C-methyl-D-erythritol 4-phosphate + CTP + H(+) = 4-CDP-2-C-methyl-D-erythritol + diphosphate</text>
        <dbReference type="Rhea" id="RHEA:13429"/>
        <dbReference type="ChEBI" id="CHEBI:15378"/>
        <dbReference type="ChEBI" id="CHEBI:33019"/>
        <dbReference type="ChEBI" id="CHEBI:37563"/>
        <dbReference type="ChEBI" id="CHEBI:57823"/>
        <dbReference type="ChEBI" id="CHEBI:58262"/>
        <dbReference type="EC" id="2.7.7.60"/>
    </reaction>
</comment>
<dbReference type="EC" id="2.7.7.60" evidence="3"/>
<dbReference type="Pfam" id="PF01128">
    <property type="entry name" value="IspD"/>
    <property type="match status" value="1"/>
</dbReference>
<dbReference type="InterPro" id="IPR001228">
    <property type="entry name" value="IspD"/>
</dbReference>
<keyword evidence="5" id="KW-1185">Reference proteome</keyword>
<dbReference type="InterPro" id="IPR029044">
    <property type="entry name" value="Nucleotide-diphossugar_trans"/>
</dbReference>
<gene>
    <name evidence="3" type="primary">ispD</name>
    <name evidence="4" type="ORF">C2869_14570</name>
</gene>
<dbReference type="FunFam" id="3.90.550.10:FF:000003">
    <property type="entry name" value="2-C-methyl-D-erythritol 4-phosphate cytidylyltransferase"/>
    <property type="match status" value="1"/>
</dbReference>
<dbReference type="EMBL" id="CP026604">
    <property type="protein sequence ID" value="AWB67590.1"/>
    <property type="molecule type" value="Genomic_DNA"/>
</dbReference>
<dbReference type="GO" id="GO:0050518">
    <property type="term" value="F:2-C-methyl-D-erythritol 4-phosphate cytidylyltransferase activity"/>
    <property type="evidence" value="ECO:0007669"/>
    <property type="project" value="UniProtKB-UniRule"/>
</dbReference>
<dbReference type="PANTHER" id="PTHR32125">
    <property type="entry name" value="2-C-METHYL-D-ERYTHRITOL 4-PHOSPHATE CYTIDYLYLTRANSFERASE, CHLOROPLASTIC"/>
    <property type="match status" value="1"/>
</dbReference>
<sequence length="235" mass="25672">MLQPMPHIVAIIPAAGVGSRMKADIPKQYLTIGNQTILEHTLSVLDKVQYINEIVLVVASHDSYLDDIKENFCRLTKPIKTVVGGQERVDSVLAGLNALPKDAWALVHDAARPCVLVKDIEQLIETCLSQNMGGILASRVKDTMKRSIKGSNQITETVSRDNLWHALTPQLFPTHQLVASIELSQKHNATVTDEASAIEFAGGQVLMCESSATNLKITTPDDLQLATLILNAKQM</sequence>
<feature type="site" description="Positions MEP for the nucleophilic attack" evidence="3">
    <location>
        <position position="160"/>
    </location>
</feature>